<feature type="compositionally biased region" description="Pro residues" evidence="1">
    <location>
        <begin position="93"/>
        <end position="104"/>
    </location>
</feature>
<feature type="region of interest" description="Disordered" evidence="1">
    <location>
        <begin position="88"/>
        <end position="112"/>
    </location>
</feature>
<evidence type="ECO:0000256" key="1">
    <source>
        <dbReference type="SAM" id="MobiDB-lite"/>
    </source>
</evidence>
<sequence length="185" mass="20095">LAAPCSPPSPKPICVLGHGRDSPFLALCRSPCTAAPPLVALHSCALQFLSAPCTPVPARSSTPNTPSLPFSARPAGRAAGALHNSLRANQYLSPPPPPPPPPPQHHLLLSPPSPISVRELSDGLDPNLCRLVIFERKKGLPDLRFKLLSLIEYMIYFMKNQNNWSLFVSEKTKRDELKDSIVELS</sequence>
<reference evidence="2 3" key="1">
    <citation type="journal article" date="2019" name="Sci. Rep.">
        <title>A high-quality genome of Eragrostis curvula grass provides insights into Poaceae evolution and supports new strategies to enhance forage quality.</title>
        <authorList>
            <person name="Carballo J."/>
            <person name="Santos B.A.C.M."/>
            <person name="Zappacosta D."/>
            <person name="Garbus I."/>
            <person name="Selva J.P."/>
            <person name="Gallo C.A."/>
            <person name="Diaz A."/>
            <person name="Albertini E."/>
            <person name="Caccamo M."/>
            <person name="Echenique V."/>
        </authorList>
    </citation>
    <scope>NUCLEOTIDE SEQUENCE [LARGE SCALE GENOMIC DNA]</scope>
    <source>
        <strain evidence="3">cv. Victoria</strain>
        <tissue evidence="2">Leaf</tissue>
    </source>
</reference>
<comment type="caution">
    <text evidence="2">The sequence shown here is derived from an EMBL/GenBank/DDBJ whole genome shotgun (WGS) entry which is preliminary data.</text>
</comment>
<feature type="non-terminal residue" evidence="2">
    <location>
        <position position="1"/>
    </location>
</feature>
<proteinExistence type="predicted"/>
<accession>A0A5J9ST00</accession>
<evidence type="ECO:0000313" key="2">
    <source>
        <dbReference type="EMBL" id="TVU02089.1"/>
    </source>
</evidence>
<organism evidence="2 3">
    <name type="scientific">Eragrostis curvula</name>
    <name type="common">weeping love grass</name>
    <dbReference type="NCBI Taxonomy" id="38414"/>
    <lineage>
        <taxon>Eukaryota</taxon>
        <taxon>Viridiplantae</taxon>
        <taxon>Streptophyta</taxon>
        <taxon>Embryophyta</taxon>
        <taxon>Tracheophyta</taxon>
        <taxon>Spermatophyta</taxon>
        <taxon>Magnoliopsida</taxon>
        <taxon>Liliopsida</taxon>
        <taxon>Poales</taxon>
        <taxon>Poaceae</taxon>
        <taxon>PACMAD clade</taxon>
        <taxon>Chloridoideae</taxon>
        <taxon>Eragrostideae</taxon>
        <taxon>Eragrostidinae</taxon>
        <taxon>Eragrostis</taxon>
    </lineage>
</organism>
<dbReference type="AlphaFoldDB" id="A0A5J9ST00"/>
<gene>
    <name evidence="2" type="ORF">EJB05_52455</name>
</gene>
<name>A0A5J9ST00_9POAL</name>
<dbReference type="Proteomes" id="UP000324897">
    <property type="component" value="Unassembled WGS sequence"/>
</dbReference>
<protein>
    <submittedName>
        <fullName evidence="2">Uncharacterized protein</fullName>
    </submittedName>
</protein>
<dbReference type="Gramene" id="TVU02089">
    <property type="protein sequence ID" value="TVU02089"/>
    <property type="gene ID" value="EJB05_52455"/>
</dbReference>
<keyword evidence="3" id="KW-1185">Reference proteome</keyword>
<evidence type="ECO:0000313" key="3">
    <source>
        <dbReference type="Proteomes" id="UP000324897"/>
    </source>
</evidence>
<dbReference type="EMBL" id="RWGY01000361">
    <property type="protein sequence ID" value="TVU02089.1"/>
    <property type="molecule type" value="Genomic_DNA"/>
</dbReference>
<feature type="non-terminal residue" evidence="2">
    <location>
        <position position="185"/>
    </location>
</feature>